<dbReference type="PANTHER" id="PTHR12141:SF1">
    <property type="entry name" value="PRKCA-BINDING PROTEIN"/>
    <property type="match status" value="1"/>
</dbReference>
<feature type="domain" description="AH" evidence="15">
    <location>
        <begin position="122"/>
        <end position="332"/>
    </location>
</feature>
<evidence type="ECO:0000256" key="13">
    <source>
        <dbReference type="ARBA" id="ARBA00093501"/>
    </source>
</evidence>
<dbReference type="OrthoDB" id="5917245at2759"/>
<evidence type="ECO:0000313" key="16">
    <source>
        <dbReference type="EMBL" id="VDD85587.1"/>
    </source>
</evidence>
<dbReference type="SUPFAM" id="SSF103657">
    <property type="entry name" value="BAR/IMD domain-like"/>
    <property type="match status" value="1"/>
</dbReference>
<gene>
    <name evidence="16" type="ORF">EVEC_LOCUS730</name>
</gene>
<dbReference type="InterPro" id="IPR030798">
    <property type="entry name" value="Arfaptin_fam"/>
</dbReference>
<dbReference type="STRING" id="51028.A0A158Q945"/>
<evidence type="ECO:0000256" key="1">
    <source>
        <dbReference type="ARBA" id="ARBA00004556"/>
    </source>
</evidence>
<name>A0A158Q945_ENTVE</name>
<keyword evidence="5" id="KW-0106">Calcium</keyword>
<keyword evidence="7" id="KW-0009">Actin-binding</keyword>
<dbReference type="GO" id="GO:0003779">
    <property type="term" value="F:actin binding"/>
    <property type="evidence" value="ECO:0007669"/>
    <property type="project" value="UniProtKB-KW"/>
</dbReference>
<reference evidence="16 17" key="2">
    <citation type="submission" date="2018-10" db="EMBL/GenBank/DDBJ databases">
        <authorList>
            <consortium name="Pathogen Informatics"/>
        </authorList>
    </citation>
    <scope>NUCLEOTIDE SEQUENCE [LARGE SCALE GENOMIC DNA]</scope>
</reference>
<dbReference type="SUPFAM" id="SSF50156">
    <property type="entry name" value="PDZ domain-like"/>
    <property type="match status" value="1"/>
</dbReference>
<evidence type="ECO:0000259" key="14">
    <source>
        <dbReference type="PROSITE" id="PS50106"/>
    </source>
</evidence>
<dbReference type="PROSITE" id="PS50106">
    <property type="entry name" value="PDZ"/>
    <property type="match status" value="1"/>
</dbReference>
<dbReference type="GO" id="GO:0032588">
    <property type="term" value="C:trans-Golgi network membrane"/>
    <property type="evidence" value="ECO:0007669"/>
    <property type="project" value="TreeGrafter"/>
</dbReference>
<dbReference type="SMART" id="SM00228">
    <property type="entry name" value="PDZ"/>
    <property type="match status" value="1"/>
</dbReference>
<dbReference type="Gene3D" id="1.20.1270.60">
    <property type="entry name" value="Arfaptin homology (AH) domain/BAR domain"/>
    <property type="match status" value="1"/>
</dbReference>
<dbReference type="GO" id="GO:0034315">
    <property type="term" value="P:regulation of Arp2/3 complex-mediated actin nucleation"/>
    <property type="evidence" value="ECO:0007669"/>
    <property type="project" value="TreeGrafter"/>
</dbReference>
<reference evidence="18" key="1">
    <citation type="submission" date="2016-04" db="UniProtKB">
        <authorList>
            <consortium name="WormBaseParasite"/>
        </authorList>
    </citation>
    <scope>IDENTIFICATION</scope>
</reference>
<evidence type="ECO:0000256" key="2">
    <source>
        <dbReference type="ARBA" id="ARBA00004635"/>
    </source>
</evidence>
<dbReference type="InterPro" id="IPR001478">
    <property type="entry name" value="PDZ"/>
</dbReference>
<dbReference type="PANTHER" id="PTHR12141">
    <property type="entry name" value="ARFAPTIN-RELATED"/>
    <property type="match status" value="1"/>
</dbReference>
<keyword evidence="8" id="KW-0449">Lipoprotein</keyword>
<dbReference type="GO" id="GO:0048471">
    <property type="term" value="C:perinuclear region of cytoplasm"/>
    <property type="evidence" value="ECO:0007669"/>
    <property type="project" value="UniProtKB-SubCell"/>
</dbReference>
<keyword evidence="4" id="KW-0771">Synaptosome</keyword>
<evidence type="ECO:0000256" key="9">
    <source>
        <dbReference type="ARBA" id="ARBA00031097"/>
    </source>
</evidence>
<keyword evidence="17" id="KW-1185">Reference proteome</keyword>
<dbReference type="GO" id="GO:0043005">
    <property type="term" value="C:neuron projection"/>
    <property type="evidence" value="ECO:0007669"/>
    <property type="project" value="UniProtKB-KW"/>
</dbReference>
<dbReference type="WBParaSite" id="EVEC_0000102201-mRNA-1">
    <property type="protein sequence ID" value="EVEC_0000102201-mRNA-1"/>
    <property type="gene ID" value="EVEC_0000102201"/>
</dbReference>
<evidence type="ECO:0000259" key="15">
    <source>
        <dbReference type="PROSITE" id="PS50870"/>
    </source>
</evidence>
<comment type="subcellular location">
    <subcellularLocation>
        <location evidence="1">Cytoplasm</location>
        <location evidence="1">Perinuclear region</location>
    </subcellularLocation>
    <subcellularLocation>
        <location evidence="2">Membrane</location>
        <topology evidence="2">Lipid-anchor</topology>
    </subcellularLocation>
    <subcellularLocation>
        <location evidence="12">Synapse</location>
        <location evidence="12">Synaptosome</location>
    </subcellularLocation>
</comment>
<evidence type="ECO:0000313" key="17">
    <source>
        <dbReference type="Proteomes" id="UP000274131"/>
    </source>
</evidence>
<accession>A0A158Q945</accession>
<dbReference type="InterPro" id="IPR010504">
    <property type="entry name" value="AH_dom"/>
</dbReference>
<evidence type="ECO:0000256" key="10">
    <source>
        <dbReference type="ARBA" id="ARBA00032804"/>
    </source>
</evidence>
<dbReference type="GO" id="GO:0014069">
    <property type="term" value="C:postsynaptic density"/>
    <property type="evidence" value="ECO:0007669"/>
    <property type="project" value="TreeGrafter"/>
</dbReference>
<dbReference type="EMBL" id="UXUI01007134">
    <property type="protein sequence ID" value="VDD85587.1"/>
    <property type="molecule type" value="Genomic_DNA"/>
</dbReference>
<dbReference type="GO" id="GO:0043113">
    <property type="term" value="P:receptor clustering"/>
    <property type="evidence" value="ECO:0007669"/>
    <property type="project" value="TreeGrafter"/>
</dbReference>
<keyword evidence="4" id="KW-0770">Synapse</keyword>
<proteinExistence type="predicted"/>
<dbReference type="GO" id="GO:0005886">
    <property type="term" value="C:plasma membrane"/>
    <property type="evidence" value="ECO:0007669"/>
    <property type="project" value="GOC"/>
</dbReference>
<organism evidence="18">
    <name type="scientific">Enterobius vermicularis</name>
    <name type="common">Human pinworm</name>
    <dbReference type="NCBI Taxonomy" id="51028"/>
    <lineage>
        <taxon>Eukaryota</taxon>
        <taxon>Metazoa</taxon>
        <taxon>Ecdysozoa</taxon>
        <taxon>Nematoda</taxon>
        <taxon>Chromadorea</taxon>
        <taxon>Rhabditida</taxon>
        <taxon>Spirurina</taxon>
        <taxon>Oxyuridomorpha</taxon>
        <taxon>Oxyuroidea</taxon>
        <taxon>Oxyuridae</taxon>
        <taxon>Enterobius</taxon>
    </lineage>
</organism>
<dbReference type="GO" id="GO:0005080">
    <property type="term" value="F:protein kinase C binding"/>
    <property type="evidence" value="ECO:0007669"/>
    <property type="project" value="TreeGrafter"/>
</dbReference>
<dbReference type="GO" id="GO:0005543">
    <property type="term" value="F:phospholipid binding"/>
    <property type="evidence" value="ECO:0007669"/>
    <property type="project" value="TreeGrafter"/>
</dbReference>
<protein>
    <recommendedName>
        <fullName evidence="3">PRKCA-binding protein</fullName>
    </recommendedName>
    <alternativeName>
        <fullName evidence="10">Protein interacting with C kinase 1</fullName>
    </alternativeName>
    <alternativeName>
        <fullName evidence="9">Protein kinase C-alpha-binding protein</fullName>
    </alternativeName>
</protein>
<evidence type="ECO:0000256" key="11">
    <source>
        <dbReference type="ARBA" id="ARBA00033721"/>
    </source>
</evidence>
<feature type="domain" description="PDZ" evidence="14">
    <location>
        <begin position="14"/>
        <end position="88"/>
    </location>
</feature>
<evidence type="ECO:0000256" key="3">
    <source>
        <dbReference type="ARBA" id="ARBA00017975"/>
    </source>
</evidence>
<evidence type="ECO:0000256" key="6">
    <source>
        <dbReference type="ARBA" id="ARBA00023139"/>
    </source>
</evidence>
<keyword evidence="6" id="KW-0564">Palmitate</keyword>
<dbReference type="AlphaFoldDB" id="A0A158Q945"/>
<evidence type="ECO:0000313" key="18">
    <source>
        <dbReference type="WBParaSite" id="EVEC_0000102201-mRNA-1"/>
    </source>
</evidence>
<evidence type="ECO:0000256" key="7">
    <source>
        <dbReference type="ARBA" id="ARBA00023203"/>
    </source>
</evidence>
<dbReference type="GO" id="GO:0097062">
    <property type="term" value="P:dendritic spine maintenance"/>
    <property type="evidence" value="ECO:0007669"/>
    <property type="project" value="TreeGrafter"/>
</dbReference>
<dbReference type="Pfam" id="PF00595">
    <property type="entry name" value="PDZ"/>
    <property type="match status" value="1"/>
</dbReference>
<dbReference type="GO" id="GO:0008021">
    <property type="term" value="C:synaptic vesicle"/>
    <property type="evidence" value="ECO:0007669"/>
    <property type="project" value="TreeGrafter"/>
</dbReference>
<dbReference type="SMART" id="SM01015">
    <property type="entry name" value="Arfaptin"/>
    <property type="match status" value="1"/>
</dbReference>
<evidence type="ECO:0000256" key="12">
    <source>
        <dbReference type="ARBA" id="ARBA00034102"/>
    </source>
</evidence>
<dbReference type="Proteomes" id="UP000274131">
    <property type="component" value="Unassembled WGS sequence"/>
</dbReference>
<dbReference type="GO" id="GO:0002092">
    <property type="term" value="P:positive regulation of receptor internalization"/>
    <property type="evidence" value="ECO:0007669"/>
    <property type="project" value="TreeGrafter"/>
</dbReference>
<dbReference type="InterPro" id="IPR027267">
    <property type="entry name" value="AH/BAR_dom_sf"/>
</dbReference>
<dbReference type="GO" id="GO:0019904">
    <property type="term" value="F:protein domain specific binding"/>
    <property type="evidence" value="ECO:0007669"/>
    <property type="project" value="InterPro"/>
</dbReference>
<comment type="function">
    <text evidence="11">Probable adapter protein that bind to and organize the subcellular localization of a variety of membrane proteins containing some PDZ recognition sequence. Involved in the clustering of various receptors, possibly by acting at the receptor internalization level. Plays a role in synaptic plasticity by regulating the trafficking and internalization of AMPA receptors. May be regulated upon PRKCA activation. May regulate ASIC1/ASIC3 channel. Regulates actin polymerization by inhibiting the actin-nucleating activity of the Arp2/3 complex; the function is competitive with nucleation promoting factors and is linked to neuronal morphology regulation and AMPA receptor (AMPAR) endocytosis. Via interaction with the Arp2/3 complex involved in regulation of synaptic plasicity of excitatory synapses and required for spine shrinkage during long-term depression (LTD). Involved in regulation of astrocyte morphology, antagonistic to Arp2/3 complex activator WASL/N-WASP function.</text>
</comment>
<evidence type="ECO:0000256" key="8">
    <source>
        <dbReference type="ARBA" id="ARBA00023288"/>
    </source>
</evidence>
<dbReference type="GO" id="GO:0098842">
    <property type="term" value="C:postsynaptic early endosome"/>
    <property type="evidence" value="ECO:0007669"/>
    <property type="project" value="TreeGrafter"/>
</dbReference>
<dbReference type="Gene3D" id="2.30.42.10">
    <property type="match status" value="1"/>
</dbReference>
<sequence length="379" mass="42754">MEEDRLGMNVSGDVAELEKDDKGLIGISIGGGAPYSPCLYVVQIFDNSPAAKDGRIKAGDEIFSVNGIPVKGEKKTAVAAMIKKAGKEGYTLDISLKKMKHRVVESMNADTADALGLSRAILCNDPLVKKLNRLQHSTTVYKKLIEHMTALINSLYHVARSQKEFGDLFCEIATRESFSSANKTFGIFGEAHRSIEKQTVKSLHAIIRDLNIFVEKAIPDTRLTLKKYLDVKFEYLSFCLKLKEMDDEEIQSSSIGEPLYRVETGNYEYRLMLRCRQESRMKFIKWRNDVMIKLELLDQKHVQDIGSQLSTFVRLMLTTYDNCRTIIEPTKGLFPIEVDLYDEEENNQVSSGPSEVQNDNFADESVVADGREENLLDLA</sequence>
<dbReference type="InterPro" id="IPR036034">
    <property type="entry name" value="PDZ_sf"/>
</dbReference>
<comment type="subunit">
    <text evidence="13">Monomer and homodimer. Interacts with CXADR. Interacts presynaptically with the glutamate receptors GRIA2, GRIA3, GRIK3, isoform 3 of GRIA4, isoform A of GRM4, GRM7 and GRM8; with NAPA and NAPB; and with BTG2. The interaction with NAPA and NAPB disrupts the interaction with GRIA2, conducting to the internalization of GRIA2. Interacts with PRKCA; with the amine transporters SLC6A2 and SLC6A3; with the channels ASIC1 and ASIC2; with the GTP-binding proteins ARF1 and ARF3; with the ephrin receptor tyrosine kinases EPHA7, EPHB1 and EPHB2; with ERBB2 and through its PDZ domain with the C-terminal tail of PRLHR. Interacts with UNC5A. Interacts (via AH domain) with NCS1/FREQ; in a calcium-dependent manner. Interacts with F-actin and associates with the ARP2/3 complex. Interacts (via PDZ domain) with ARF1 (activated); the interaction blocks Arp2/3 complex inhibition. Interacts with SORCS3.</text>
</comment>
<dbReference type="PROSITE" id="PS50870">
    <property type="entry name" value="AH"/>
    <property type="match status" value="1"/>
</dbReference>
<dbReference type="Pfam" id="PF06456">
    <property type="entry name" value="Arfaptin"/>
    <property type="match status" value="1"/>
</dbReference>
<dbReference type="GO" id="GO:0006886">
    <property type="term" value="P:intracellular protein transport"/>
    <property type="evidence" value="ECO:0007669"/>
    <property type="project" value="TreeGrafter"/>
</dbReference>
<evidence type="ECO:0000256" key="4">
    <source>
        <dbReference type="ARBA" id="ARBA00022599"/>
    </source>
</evidence>
<evidence type="ECO:0000256" key="5">
    <source>
        <dbReference type="ARBA" id="ARBA00022837"/>
    </source>
</evidence>